<keyword evidence="6" id="KW-0694">RNA-binding</keyword>
<dbReference type="GO" id="GO:0003729">
    <property type="term" value="F:mRNA binding"/>
    <property type="evidence" value="ECO:0007669"/>
    <property type="project" value="InterPro"/>
</dbReference>
<sequence>MSKNKLKTLKNKEVIKIITHNGFKLKSASSAPHFVFYHPNYNGTHRAIQISKNPSKVCPDGTLRQIVRNSGKPKEEFC</sequence>
<keyword evidence="5" id="KW-0378">Hydrolase</keyword>
<keyword evidence="2" id="KW-1277">Toxin-antitoxin system</keyword>
<dbReference type="GO" id="GO:0004519">
    <property type="term" value="F:endonuclease activity"/>
    <property type="evidence" value="ECO:0007669"/>
    <property type="project" value="UniProtKB-KW"/>
</dbReference>
<dbReference type="SUPFAM" id="SSF54786">
    <property type="entry name" value="YcfA/nrd intein domain"/>
    <property type="match status" value="1"/>
</dbReference>
<evidence type="ECO:0008006" key="10">
    <source>
        <dbReference type="Google" id="ProtNLM"/>
    </source>
</evidence>
<dbReference type="EMBL" id="VMGN01000053">
    <property type="protein sequence ID" value="TSC93111.1"/>
    <property type="molecule type" value="Genomic_DNA"/>
</dbReference>
<dbReference type="GO" id="GO:0016787">
    <property type="term" value="F:hydrolase activity"/>
    <property type="evidence" value="ECO:0007669"/>
    <property type="project" value="UniProtKB-KW"/>
</dbReference>
<keyword evidence="3" id="KW-0540">Nuclease</keyword>
<evidence type="ECO:0000256" key="7">
    <source>
        <dbReference type="ARBA" id="ARBA00023016"/>
    </source>
</evidence>
<accession>A0A554LJS2</accession>
<dbReference type="Gene3D" id="3.30.920.30">
    <property type="entry name" value="Hypothetical protein"/>
    <property type="match status" value="1"/>
</dbReference>
<reference evidence="8 9" key="1">
    <citation type="submission" date="2017-07" db="EMBL/GenBank/DDBJ databases">
        <title>Mechanisms for carbon and nitrogen cycling indicate functional differentiation within the Candidate Phyla Radiation.</title>
        <authorList>
            <person name="Danczak R.E."/>
            <person name="Johnston M.D."/>
            <person name="Kenah C."/>
            <person name="Slattery M."/>
            <person name="Wrighton K.C."/>
            <person name="Wilkins M.J."/>
        </authorList>
    </citation>
    <scope>NUCLEOTIDE SEQUENCE [LARGE SCALE GENOMIC DNA]</scope>
    <source>
        <strain evidence="8">Athens1014_28</strain>
    </source>
</reference>
<dbReference type="Proteomes" id="UP000316495">
    <property type="component" value="Unassembled WGS sequence"/>
</dbReference>
<evidence type="ECO:0000313" key="8">
    <source>
        <dbReference type="EMBL" id="TSC93111.1"/>
    </source>
</evidence>
<evidence type="ECO:0000313" key="9">
    <source>
        <dbReference type="Proteomes" id="UP000316495"/>
    </source>
</evidence>
<evidence type="ECO:0000256" key="2">
    <source>
        <dbReference type="ARBA" id="ARBA00022649"/>
    </source>
</evidence>
<dbReference type="Pfam" id="PF07927">
    <property type="entry name" value="HicA_toxin"/>
    <property type="match status" value="1"/>
</dbReference>
<evidence type="ECO:0000256" key="5">
    <source>
        <dbReference type="ARBA" id="ARBA00022801"/>
    </source>
</evidence>
<dbReference type="InterPro" id="IPR038570">
    <property type="entry name" value="HicA_sf"/>
</dbReference>
<dbReference type="InterPro" id="IPR012933">
    <property type="entry name" value="HicA_mRNA_interferase"/>
</dbReference>
<dbReference type="AlphaFoldDB" id="A0A554LJS2"/>
<evidence type="ECO:0000256" key="1">
    <source>
        <dbReference type="ARBA" id="ARBA00006620"/>
    </source>
</evidence>
<evidence type="ECO:0000256" key="3">
    <source>
        <dbReference type="ARBA" id="ARBA00022722"/>
    </source>
</evidence>
<evidence type="ECO:0000256" key="4">
    <source>
        <dbReference type="ARBA" id="ARBA00022759"/>
    </source>
</evidence>
<organism evidence="8 9">
    <name type="scientific">Candidatus Berkelbacteria bacterium Athens1014_28</name>
    <dbReference type="NCBI Taxonomy" id="2017145"/>
    <lineage>
        <taxon>Bacteria</taxon>
        <taxon>Candidatus Berkelbacteria</taxon>
    </lineage>
</organism>
<comment type="similarity">
    <text evidence="1">Belongs to the HicA mRNA interferase family.</text>
</comment>
<protein>
    <recommendedName>
        <fullName evidence="10">YcfA family protein</fullName>
    </recommendedName>
</protein>
<gene>
    <name evidence="8" type="ORF">Athens101428_738</name>
</gene>
<proteinExistence type="inferred from homology"/>
<keyword evidence="4" id="KW-0255">Endonuclease</keyword>
<keyword evidence="7" id="KW-0346">Stress response</keyword>
<name>A0A554LJS2_9BACT</name>
<comment type="caution">
    <text evidence="8">The sequence shown here is derived from an EMBL/GenBank/DDBJ whole genome shotgun (WGS) entry which is preliminary data.</text>
</comment>
<evidence type="ECO:0000256" key="6">
    <source>
        <dbReference type="ARBA" id="ARBA00022884"/>
    </source>
</evidence>